<evidence type="ECO:0000256" key="6">
    <source>
        <dbReference type="ARBA" id="ARBA00023136"/>
    </source>
</evidence>
<dbReference type="Gene3D" id="1.20.1250.20">
    <property type="entry name" value="MFS general substrate transporter like domains"/>
    <property type="match status" value="1"/>
</dbReference>
<dbReference type="PANTHER" id="PTHR42718">
    <property type="entry name" value="MAJOR FACILITATOR SUPERFAMILY MULTIDRUG TRANSPORTER MFSC"/>
    <property type="match status" value="1"/>
</dbReference>
<dbReference type="PROSITE" id="PS50850">
    <property type="entry name" value="MFS"/>
    <property type="match status" value="1"/>
</dbReference>
<feature type="transmembrane region" description="Helical" evidence="8">
    <location>
        <begin position="112"/>
        <end position="134"/>
    </location>
</feature>
<keyword evidence="2" id="KW-0813">Transport</keyword>
<evidence type="ECO:0000256" key="2">
    <source>
        <dbReference type="ARBA" id="ARBA00022448"/>
    </source>
</evidence>
<name>A0ABT4UDN4_9ACTN</name>
<dbReference type="RefSeq" id="WP_270690597.1">
    <property type="nucleotide sequence ID" value="NZ_JAQFWQ010000161.1"/>
</dbReference>
<feature type="transmembrane region" description="Helical" evidence="8">
    <location>
        <begin position="339"/>
        <end position="360"/>
    </location>
</feature>
<feature type="transmembrane region" description="Helical" evidence="8">
    <location>
        <begin position="273"/>
        <end position="294"/>
    </location>
</feature>
<evidence type="ECO:0000256" key="7">
    <source>
        <dbReference type="SAM" id="MobiDB-lite"/>
    </source>
</evidence>
<gene>
    <name evidence="10" type="ORF">O4J56_30515</name>
</gene>
<protein>
    <submittedName>
        <fullName evidence="10">MFS transporter</fullName>
    </submittedName>
</protein>
<keyword evidence="6 8" id="KW-0472">Membrane</keyword>
<feature type="domain" description="Major facilitator superfamily (MFS) profile" evidence="9">
    <location>
        <begin position="21"/>
        <end position="490"/>
    </location>
</feature>
<feature type="transmembrane region" description="Helical" evidence="8">
    <location>
        <begin position="171"/>
        <end position="195"/>
    </location>
</feature>
<feature type="transmembrane region" description="Helical" evidence="8">
    <location>
        <begin position="207"/>
        <end position="227"/>
    </location>
</feature>
<feature type="transmembrane region" description="Helical" evidence="8">
    <location>
        <begin position="20"/>
        <end position="43"/>
    </location>
</feature>
<feature type="transmembrane region" description="Helical" evidence="8">
    <location>
        <begin position="463"/>
        <end position="483"/>
    </location>
</feature>
<feature type="transmembrane region" description="Helical" evidence="8">
    <location>
        <begin position="366"/>
        <end position="390"/>
    </location>
</feature>
<keyword evidence="4 8" id="KW-0812">Transmembrane</keyword>
<dbReference type="EMBL" id="JAQFWQ010000161">
    <property type="protein sequence ID" value="MDA2815018.1"/>
    <property type="molecule type" value="Genomic_DNA"/>
</dbReference>
<comment type="caution">
    <text evidence="10">The sequence shown here is derived from an EMBL/GenBank/DDBJ whole genome shotgun (WGS) entry which is preliminary data.</text>
</comment>
<keyword evidence="11" id="KW-1185">Reference proteome</keyword>
<feature type="transmembrane region" description="Helical" evidence="8">
    <location>
        <begin position="146"/>
        <end position="165"/>
    </location>
</feature>
<keyword evidence="5 8" id="KW-1133">Transmembrane helix</keyword>
<evidence type="ECO:0000313" key="11">
    <source>
        <dbReference type="Proteomes" id="UP001527866"/>
    </source>
</evidence>
<reference evidence="10 11" key="1">
    <citation type="submission" date="2023-01" db="EMBL/GenBank/DDBJ databases">
        <title>Draft genome sequence of Nocardiopsis sp. RSe5-2 isolated from halophytes.</title>
        <authorList>
            <person name="Duangmal K."/>
            <person name="Chantavorakit T."/>
        </authorList>
    </citation>
    <scope>NUCLEOTIDE SEQUENCE [LARGE SCALE GENOMIC DNA]</scope>
    <source>
        <strain evidence="10 11">RSe5-2</strain>
    </source>
</reference>
<keyword evidence="3" id="KW-1003">Cell membrane</keyword>
<evidence type="ECO:0000256" key="5">
    <source>
        <dbReference type="ARBA" id="ARBA00022989"/>
    </source>
</evidence>
<feature type="transmembrane region" description="Helical" evidence="8">
    <location>
        <begin position="87"/>
        <end position="106"/>
    </location>
</feature>
<feature type="transmembrane region" description="Helical" evidence="8">
    <location>
        <begin position="306"/>
        <end position="327"/>
    </location>
</feature>
<evidence type="ECO:0000256" key="3">
    <source>
        <dbReference type="ARBA" id="ARBA00022475"/>
    </source>
</evidence>
<evidence type="ECO:0000313" key="10">
    <source>
        <dbReference type="EMBL" id="MDA2815018.1"/>
    </source>
</evidence>
<dbReference type="Pfam" id="PF07690">
    <property type="entry name" value="MFS_1"/>
    <property type="match status" value="1"/>
</dbReference>
<evidence type="ECO:0000256" key="1">
    <source>
        <dbReference type="ARBA" id="ARBA00004651"/>
    </source>
</evidence>
<dbReference type="SUPFAM" id="SSF103473">
    <property type="entry name" value="MFS general substrate transporter"/>
    <property type="match status" value="1"/>
</dbReference>
<evidence type="ECO:0000259" key="9">
    <source>
        <dbReference type="PROSITE" id="PS50850"/>
    </source>
</evidence>
<accession>A0ABT4UDN4</accession>
<feature type="transmembrane region" description="Helical" evidence="8">
    <location>
        <begin position="411"/>
        <end position="431"/>
    </location>
</feature>
<organism evidence="10 11">
    <name type="scientific">Nocardiopsis endophytica</name>
    <dbReference type="NCBI Taxonomy" id="3018445"/>
    <lineage>
        <taxon>Bacteria</taxon>
        <taxon>Bacillati</taxon>
        <taxon>Actinomycetota</taxon>
        <taxon>Actinomycetes</taxon>
        <taxon>Streptosporangiales</taxon>
        <taxon>Nocardiopsidaceae</taxon>
        <taxon>Nocardiopsis</taxon>
    </lineage>
</organism>
<proteinExistence type="predicted"/>
<sequence length="519" mass="52608">MQTPHTTPETGRAPGLKAWLGLAVILGPVLLVAMDNSILYLAMPRITDALTPTADQSLWILDIYGFAVGSLLVAFGNIGDRYGRLRLLLIGTLLFGLASAGAAFAPSAGLLIAFRALMGIAGATLLPSALAVLSELFPHPRYRAQAIGIFAAAFAAGFAIGPVVGGRLLTHFWWGSVFLVNLPVVALFLVLAPVLLGEVKETRPGRVDAASVVLSVVGLLMAIYAVKTMAAEGLGAVPAVLGAGGVAVLAVFARRQRRLEHPLIDFGLFGDRVFTVAIVTGLLPLAAWSATAYLSGVYLQTVLEVSVLRAALLAVPGALVLTATCIVTPMAVGRVGTRAALVACHFAIAAGLSLFLMTTVTGGAGWYVAAMVVAGLGYGISFAVVADVAVAAVPGERAGSAAAMAETSNEIGNALGIALLGSLAALVFRLLGPDLAPTLNETAELPGVGAAALAEAKSAFVTGLHVVAVVAGLVHTGLGVLALRWLPKGEPAPGGESGDPGEGSRVDAAPPVEGVPSAR</sequence>
<dbReference type="InterPro" id="IPR036259">
    <property type="entry name" value="MFS_trans_sf"/>
</dbReference>
<dbReference type="InterPro" id="IPR011701">
    <property type="entry name" value="MFS"/>
</dbReference>
<dbReference type="Proteomes" id="UP001527866">
    <property type="component" value="Unassembled WGS sequence"/>
</dbReference>
<comment type="subcellular location">
    <subcellularLocation>
        <location evidence="1">Cell membrane</location>
        <topology evidence="1">Multi-pass membrane protein</topology>
    </subcellularLocation>
</comment>
<evidence type="ECO:0000256" key="4">
    <source>
        <dbReference type="ARBA" id="ARBA00022692"/>
    </source>
</evidence>
<feature type="transmembrane region" description="Helical" evidence="8">
    <location>
        <begin position="58"/>
        <end position="75"/>
    </location>
</feature>
<dbReference type="Gene3D" id="1.20.1720.10">
    <property type="entry name" value="Multidrug resistance protein D"/>
    <property type="match status" value="1"/>
</dbReference>
<dbReference type="InterPro" id="IPR020846">
    <property type="entry name" value="MFS_dom"/>
</dbReference>
<dbReference type="CDD" id="cd17321">
    <property type="entry name" value="MFS_MMR_MDR_like"/>
    <property type="match status" value="1"/>
</dbReference>
<evidence type="ECO:0000256" key="8">
    <source>
        <dbReference type="SAM" id="Phobius"/>
    </source>
</evidence>
<feature type="region of interest" description="Disordered" evidence="7">
    <location>
        <begin position="489"/>
        <end position="519"/>
    </location>
</feature>
<feature type="transmembrane region" description="Helical" evidence="8">
    <location>
        <begin position="233"/>
        <end position="252"/>
    </location>
</feature>
<dbReference type="PANTHER" id="PTHR42718:SF47">
    <property type="entry name" value="METHYL VIOLOGEN RESISTANCE PROTEIN SMVA"/>
    <property type="match status" value="1"/>
</dbReference>